<evidence type="ECO:0000313" key="1">
    <source>
        <dbReference type="EMBL" id="MBA8878272.1"/>
    </source>
</evidence>
<dbReference type="Pfam" id="PF01161">
    <property type="entry name" value="PBP"/>
    <property type="match status" value="1"/>
</dbReference>
<proteinExistence type="predicted"/>
<dbReference type="InterPro" id="IPR036610">
    <property type="entry name" value="PEBP-like_sf"/>
</dbReference>
<name>A0A839EHA5_9HYPH</name>
<dbReference type="RefSeq" id="WP_246711702.1">
    <property type="nucleotide sequence ID" value="NZ_JACGXN010000002.1"/>
</dbReference>
<organism evidence="1 2">
    <name type="scientific">Phyllobacterium myrsinacearum</name>
    <dbReference type="NCBI Taxonomy" id="28101"/>
    <lineage>
        <taxon>Bacteria</taxon>
        <taxon>Pseudomonadati</taxon>
        <taxon>Pseudomonadota</taxon>
        <taxon>Alphaproteobacteria</taxon>
        <taxon>Hyphomicrobiales</taxon>
        <taxon>Phyllobacteriaceae</taxon>
        <taxon>Phyllobacterium</taxon>
    </lineage>
</organism>
<reference evidence="1 2" key="1">
    <citation type="submission" date="2020-07" db="EMBL/GenBank/DDBJ databases">
        <title>Genomic Encyclopedia of Type Strains, Phase IV (KMG-V): Genome sequencing to study the core and pangenomes of soil and plant-associated prokaryotes.</title>
        <authorList>
            <person name="Whitman W."/>
        </authorList>
    </citation>
    <scope>NUCLEOTIDE SEQUENCE [LARGE SCALE GENOMIC DNA]</scope>
    <source>
        <strain evidence="1 2">AN3</strain>
    </source>
</reference>
<gene>
    <name evidence="1" type="ORF">FHW16_001984</name>
</gene>
<dbReference type="Proteomes" id="UP000549052">
    <property type="component" value="Unassembled WGS sequence"/>
</dbReference>
<accession>A0A839EHA5</accession>
<keyword evidence="2" id="KW-1185">Reference proteome</keyword>
<dbReference type="SUPFAM" id="SSF49777">
    <property type="entry name" value="PEBP-like"/>
    <property type="match status" value="1"/>
</dbReference>
<dbReference type="Gene3D" id="3.90.280.10">
    <property type="entry name" value="PEBP-like"/>
    <property type="match status" value="1"/>
</dbReference>
<evidence type="ECO:0000313" key="2">
    <source>
        <dbReference type="Proteomes" id="UP000549052"/>
    </source>
</evidence>
<evidence type="ECO:0008006" key="3">
    <source>
        <dbReference type="Google" id="ProtNLM"/>
    </source>
</evidence>
<dbReference type="InterPro" id="IPR008914">
    <property type="entry name" value="PEBP"/>
</dbReference>
<comment type="caution">
    <text evidence="1">The sequence shown here is derived from an EMBL/GenBank/DDBJ whole genome shotgun (WGS) entry which is preliminary data.</text>
</comment>
<protein>
    <recommendedName>
        <fullName evidence="3">Phospholipid-binding protein</fullName>
    </recommendedName>
</protein>
<dbReference type="EMBL" id="JACGXN010000002">
    <property type="protein sequence ID" value="MBA8878272.1"/>
    <property type="molecule type" value="Genomic_DNA"/>
</dbReference>
<dbReference type="AlphaFoldDB" id="A0A839EHA5"/>
<sequence>MTAAMMTSASAMGISFEWGQTKKCFDSNTPPIKLSDVPKGTTQLEVKMVDTNAIDFNHGGGKVAYTGQASLPYGAVKYKGPCPPEGTHYYSITVKALDATGKTLATAKDKKPFAKK</sequence>